<dbReference type="InterPro" id="IPR039425">
    <property type="entry name" value="RNA_pol_sigma-70-like"/>
</dbReference>
<keyword evidence="3" id="KW-0731">Sigma factor</keyword>
<dbReference type="AlphaFoldDB" id="A0A5N0THW4"/>
<evidence type="ECO:0000256" key="3">
    <source>
        <dbReference type="ARBA" id="ARBA00023082"/>
    </source>
</evidence>
<dbReference type="InterPro" id="IPR013324">
    <property type="entry name" value="RNA_pol_sigma_r3/r4-like"/>
</dbReference>
<dbReference type="SUPFAM" id="SSF88659">
    <property type="entry name" value="Sigma3 and sigma4 domains of RNA polymerase sigma factors"/>
    <property type="match status" value="1"/>
</dbReference>
<keyword evidence="2" id="KW-0805">Transcription regulation</keyword>
<sequence>MVWKFPLGQVIACVGFSVRNSSQTDSMAGGPSESSGKAFEQLLTAVYGELRKIAHFHRLNERQNLTLQTTALVHEAYLKLAESDAIARPRDERHLKALTSRIIRHVLIDYARRNNSQKRDAGAVVDDPLAPDGTAPELDVGILDLDAAMQRLAGHSKRLEQVVEYRYFGGMSNVEVAETLGVSTKTVERDWLRAKVYLLDDLDQSASPA</sequence>
<dbReference type="InterPro" id="IPR011517">
    <property type="entry name" value="RNA_pol_sigma70_ECF-like"/>
</dbReference>
<proteinExistence type="inferred from homology"/>
<dbReference type="InterPro" id="IPR014284">
    <property type="entry name" value="RNA_pol_sigma-70_dom"/>
</dbReference>
<feature type="domain" description="RNA polymerase sigma-70 ECF-like HTH" evidence="5">
    <location>
        <begin position="37"/>
        <end position="198"/>
    </location>
</feature>
<dbReference type="Proteomes" id="UP000325372">
    <property type="component" value="Unassembled WGS sequence"/>
</dbReference>
<dbReference type="InterPro" id="IPR053812">
    <property type="entry name" value="HTH_Sigma70_ECF-like"/>
</dbReference>
<evidence type="ECO:0000256" key="1">
    <source>
        <dbReference type="ARBA" id="ARBA00010641"/>
    </source>
</evidence>
<dbReference type="SUPFAM" id="SSF88946">
    <property type="entry name" value="Sigma2 domain of RNA polymerase sigma factors"/>
    <property type="match status" value="1"/>
</dbReference>
<dbReference type="NCBIfam" id="TIGR02999">
    <property type="entry name" value="Sig-70_X6"/>
    <property type="match status" value="1"/>
</dbReference>
<keyword evidence="7" id="KW-1185">Reference proteome</keyword>
<evidence type="ECO:0000256" key="4">
    <source>
        <dbReference type="ARBA" id="ARBA00023163"/>
    </source>
</evidence>
<dbReference type="Gene3D" id="1.10.1740.10">
    <property type="match status" value="1"/>
</dbReference>
<dbReference type="GO" id="GO:0006352">
    <property type="term" value="P:DNA-templated transcription initiation"/>
    <property type="evidence" value="ECO:0007669"/>
    <property type="project" value="InterPro"/>
</dbReference>
<dbReference type="NCBIfam" id="TIGR02937">
    <property type="entry name" value="sigma70-ECF"/>
    <property type="match status" value="1"/>
</dbReference>
<evidence type="ECO:0000256" key="2">
    <source>
        <dbReference type="ARBA" id="ARBA00023015"/>
    </source>
</evidence>
<reference evidence="6 7" key="1">
    <citation type="submission" date="2019-09" db="EMBL/GenBank/DDBJ databases">
        <title>Wenzhouxiangella sp. Genome sequencing and assembly.</title>
        <authorList>
            <person name="Zhang R."/>
        </authorList>
    </citation>
    <scope>NUCLEOTIDE SEQUENCE [LARGE SCALE GENOMIC DNA]</scope>
    <source>
        <strain evidence="6 7">W260</strain>
    </source>
</reference>
<dbReference type="Pfam" id="PF07638">
    <property type="entry name" value="Sigma70_ECF"/>
    <property type="match status" value="1"/>
</dbReference>
<evidence type="ECO:0000313" key="7">
    <source>
        <dbReference type="Proteomes" id="UP000325372"/>
    </source>
</evidence>
<accession>A0A5N0THW4</accession>
<protein>
    <submittedName>
        <fullName evidence="6">Sigma-70 family RNA polymerase sigma factor</fullName>
    </submittedName>
</protein>
<comment type="caution">
    <text evidence="6">The sequence shown here is derived from an EMBL/GenBank/DDBJ whole genome shotgun (WGS) entry which is preliminary data.</text>
</comment>
<dbReference type="PANTHER" id="PTHR43133:SF39">
    <property type="entry name" value="SIMILAR TO RNA POLYMERASE SIGMA-E FACTOR"/>
    <property type="match status" value="1"/>
</dbReference>
<dbReference type="PANTHER" id="PTHR43133">
    <property type="entry name" value="RNA POLYMERASE ECF-TYPE SIGMA FACTO"/>
    <property type="match status" value="1"/>
</dbReference>
<organism evidence="6 7">
    <name type="scientific">Marinihelvus fidelis</name>
    <dbReference type="NCBI Taxonomy" id="2613842"/>
    <lineage>
        <taxon>Bacteria</taxon>
        <taxon>Pseudomonadati</taxon>
        <taxon>Pseudomonadota</taxon>
        <taxon>Gammaproteobacteria</taxon>
        <taxon>Chromatiales</taxon>
        <taxon>Wenzhouxiangellaceae</taxon>
        <taxon>Marinihelvus</taxon>
    </lineage>
</organism>
<keyword evidence="4" id="KW-0804">Transcription</keyword>
<dbReference type="InterPro" id="IPR013325">
    <property type="entry name" value="RNA_pol_sigma_r2"/>
</dbReference>
<dbReference type="InterPro" id="IPR036388">
    <property type="entry name" value="WH-like_DNA-bd_sf"/>
</dbReference>
<comment type="similarity">
    <text evidence="1">Belongs to the sigma-70 factor family. ECF subfamily.</text>
</comment>
<evidence type="ECO:0000313" key="6">
    <source>
        <dbReference type="EMBL" id="KAA9134078.1"/>
    </source>
</evidence>
<name>A0A5N0THW4_9GAMM</name>
<dbReference type="Gene3D" id="1.10.10.10">
    <property type="entry name" value="Winged helix-like DNA-binding domain superfamily/Winged helix DNA-binding domain"/>
    <property type="match status" value="1"/>
</dbReference>
<evidence type="ECO:0000259" key="5">
    <source>
        <dbReference type="Pfam" id="PF07638"/>
    </source>
</evidence>
<dbReference type="GO" id="GO:0016987">
    <property type="term" value="F:sigma factor activity"/>
    <property type="evidence" value="ECO:0007669"/>
    <property type="project" value="UniProtKB-KW"/>
</dbReference>
<dbReference type="EMBL" id="VYXP01000001">
    <property type="protein sequence ID" value="KAA9134078.1"/>
    <property type="molecule type" value="Genomic_DNA"/>
</dbReference>
<gene>
    <name evidence="6" type="ORF">F3N42_00575</name>
</gene>